<comment type="caution">
    <text evidence="2">The sequence shown here is derived from an EMBL/GenBank/DDBJ whole genome shotgun (WGS) entry which is preliminary data.</text>
</comment>
<dbReference type="EMBL" id="SHMQ01000010">
    <property type="protein sequence ID" value="RZV39488.1"/>
    <property type="molecule type" value="Genomic_DNA"/>
</dbReference>
<evidence type="ECO:0000313" key="3">
    <source>
        <dbReference type="Proteomes" id="UP000322454"/>
    </source>
</evidence>
<evidence type="ECO:0000256" key="1">
    <source>
        <dbReference type="SAM" id="MobiDB-lite"/>
    </source>
</evidence>
<organism evidence="2 3">
    <name type="scientific">Candidatus Acidulodesulfobacterium acidiphilum</name>
    <dbReference type="NCBI Taxonomy" id="2597224"/>
    <lineage>
        <taxon>Bacteria</taxon>
        <taxon>Deltaproteobacteria</taxon>
        <taxon>Candidatus Acidulodesulfobacterales</taxon>
        <taxon>Candidatus Acidulodesulfobacterium</taxon>
    </lineage>
</organism>
<dbReference type="AlphaFoldDB" id="A0A520XEA8"/>
<gene>
    <name evidence="2" type="ORF">EVJ48_04665</name>
</gene>
<feature type="compositionally biased region" description="Low complexity" evidence="1">
    <location>
        <begin position="54"/>
        <end position="64"/>
    </location>
</feature>
<accession>A0A520XEA8</accession>
<proteinExistence type="predicted"/>
<sequence>MGLFSWLGGLFNDDNGSMDIGTTINPASGLPMVNGDTSGVDVGGNPYGMDNSDDFNNSNDSFMNSDDDIMNNDMFSNNGDFGSSGSFGDDDGFGSGSSGFGDDF</sequence>
<evidence type="ECO:0000313" key="2">
    <source>
        <dbReference type="EMBL" id="RZV39488.1"/>
    </source>
</evidence>
<protein>
    <submittedName>
        <fullName evidence="2">Uncharacterized protein</fullName>
    </submittedName>
</protein>
<feature type="compositionally biased region" description="Gly residues" evidence="1">
    <location>
        <begin position="93"/>
        <end position="104"/>
    </location>
</feature>
<feature type="compositionally biased region" description="Low complexity" evidence="1">
    <location>
        <begin position="71"/>
        <end position="87"/>
    </location>
</feature>
<name>A0A520XEA8_9DELT</name>
<reference evidence="2 3" key="1">
    <citation type="submission" date="2019-01" db="EMBL/GenBank/DDBJ databases">
        <title>Insights into ecological role of a new deltaproteobacterial order Candidatus Sinidesulfobacterales (Sva0485) by metagenomics and metatranscriptomics.</title>
        <authorList>
            <person name="Tan S."/>
            <person name="Liu J."/>
            <person name="Fang Y."/>
            <person name="Hedlund B."/>
            <person name="Lian Z.-H."/>
            <person name="Huang L.-Y."/>
            <person name="Li J.-T."/>
            <person name="Huang L.-N."/>
            <person name="Li W.-J."/>
            <person name="Jiang H.-C."/>
            <person name="Dong H.-L."/>
            <person name="Shu W.-S."/>
        </authorList>
    </citation>
    <scope>NUCLEOTIDE SEQUENCE [LARGE SCALE GENOMIC DNA]</scope>
    <source>
        <strain evidence="2">AP4</strain>
    </source>
</reference>
<feature type="region of interest" description="Disordered" evidence="1">
    <location>
        <begin position="26"/>
        <end position="104"/>
    </location>
</feature>
<dbReference type="Proteomes" id="UP000322454">
    <property type="component" value="Unassembled WGS sequence"/>
</dbReference>